<feature type="transmembrane region" description="Helical" evidence="1">
    <location>
        <begin position="74"/>
        <end position="91"/>
    </location>
</feature>
<gene>
    <name evidence="2" type="ORF">GCM10010521_50770</name>
</gene>
<comment type="caution">
    <text evidence="2">The sequence shown here is derived from an EMBL/GenBank/DDBJ whole genome shotgun (WGS) entry which is preliminary data.</text>
</comment>
<reference evidence="3" key="1">
    <citation type="journal article" date="2019" name="Int. J. Syst. Evol. Microbiol.">
        <title>The Global Catalogue of Microorganisms (GCM) 10K type strain sequencing project: providing services to taxonomists for standard genome sequencing and annotation.</title>
        <authorList>
            <consortium name="The Broad Institute Genomics Platform"/>
            <consortium name="The Broad Institute Genome Sequencing Center for Infectious Disease"/>
            <person name="Wu L."/>
            <person name="Ma J."/>
        </authorList>
    </citation>
    <scope>NUCLEOTIDE SEQUENCE [LARGE SCALE GENOMIC DNA]</scope>
    <source>
        <strain evidence="3">JCM 11574</strain>
    </source>
</reference>
<feature type="transmembrane region" description="Helical" evidence="1">
    <location>
        <begin position="111"/>
        <end position="130"/>
    </location>
</feature>
<organism evidence="2 3">
    <name type="scientific">Streptomyces rameus</name>
    <dbReference type="NCBI Taxonomy" id="68261"/>
    <lineage>
        <taxon>Bacteria</taxon>
        <taxon>Bacillati</taxon>
        <taxon>Actinomycetota</taxon>
        <taxon>Actinomycetes</taxon>
        <taxon>Kitasatosporales</taxon>
        <taxon>Streptomycetaceae</taxon>
        <taxon>Streptomyces</taxon>
    </lineage>
</organism>
<evidence type="ECO:0000313" key="2">
    <source>
        <dbReference type="EMBL" id="GAA3156521.1"/>
    </source>
</evidence>
<evidence type="ECO:0000313" key="3">
    <source>
        <dbReference type="Proteomes" id="UP001500893"/>
    </source>
</evidence>
<dbReference type="Proteomes" id="UP001500893">
    <property type="component" value="Unassembled WGS sequence"/>
</dbReference>
<dbReference type="RefSeq" id="WP_345055992.1">
    <property type="nucleotide sequence ID" value="NZ_BAAAVM010000085.1"/>
</dbReference>
<dbReference type="EMBL" id="BAAAVM010000085">
    <property type="protein sequence ID" value="GAA3156521.1"/>
    <property type="molecule type" value="Genomic_DNA"/>
</dbReference>
<keyword evidence="1" id="KW-1133">Transmembrane helix</keyword>
<protein>
    <recommendedName>
        <fullName evidence="4">Integral membrane protein</fullName>
    </recommendedName>
</protein>
<keyword evidence="1" id="KW-0812">Transmembrane</keyword>
<proteinExistence type="predicted"/>
<evidence type="ECO:0000256" key="1">
    <source>
        <dbReference type="SAM" id="Phobius"/>
    </source>
</evidence>
<keyword evidence="3" id="KW-1185">Reference proteome</keyword>
<feature type="transmembrane region" description="Helical" evidence="1">
    <location>
        <begin position="34"/>
        <end position="62"/>
    </location>
</feature>
<evidence type="ECO:0008006" key="4">
    <source>
        <dbReference type="Google" id="ProtNLM"/>
    </source>
</evidence>
<name>A0ABP6NRV9_9ACTN</name>
<sequence>MTTTVVRLLSGAAGVALGAVGVTRLLTGTRPGTVWNVLVWGGSVLALHDGVLVPAVLAVGLLSTGGRLSGVWRAGLLTAGTVTLVALPVLLRPGRPANASVLPLDYPLGLTLVLSAVVACTGATAGWRLWRHRRQR</sequence>
<accession>A0ABP6NRV9</accession>
<keyword evidence="1" id="KW-0472">Membrane</keyword>